<keyword evidence="3" id="KW-0235">DNA replication</keyword>
<dbReference type="GO" id="GO:0006260">
    <property type="term" value="P:DNA replication"/>
    <property type="evidence" value="ECO:0007669"/>
    <property type="project" value="UniProtKB-KW"/>
</dbReference>
<dbReference type="GO" id="GO:0016787">
    <property type="term" value="F:hydrolase activity"/>
    <property type="evidence" value="ECO:0007669"/>
    <property type="project" value="UniProtKB-KW"/>
</dbReference>
<evidence type="ECO:0000256" key="3">
    <source>
        <dbReference type="ARBA" id="ARBA00022705"/>
    </source>
</evidence>
<sequence>MLTPFAHHFMPKLPRIVQDDVHFQVSGRSRRANATRENMTLFINDTVKHALKWAPVIEHKFPFADLRVNASHQRVHSGARSSVTLNHETLMCDDAIERLAVNLTEMFTRQIQMIQVEDGETAYLNALKTVFVGISKDLRTVHLTPPPLKKKHTLLAEAEDELERAICRCLDVKYLVRKFTFLRTQYIEYSQIALARVGDRKSQHAYLSRRSFARWEKKQQEAARFVKAMSVVCHETGETFDLAEVVKRTTANPENRRIELVVRSRGDEERAVEMGYEGVFVNWTLPSKYHRNADKWTGCTPKEAHEVLMAKWRLARAWFQKLDIHWFGLRVAEPHKDGTPHAHMFLYVHPDQKAALVSIIESVAIDEDKHELMINGALNISPRITIKHCDPALGTATGYIIKYISKNINGAHLPEGDAAHTALSATAWARIHRIKQFSQSGSPPVGLWRQIRRASKEDVAFDAQLADLHEHCDKSRWSRFCQDVQDAQLAYETRINGYGETVKKVRGFMWHDIIIETAGKDYSLVPTAKVDTWKAARHAVAIALKKARRAFPWSTENKCNPPPYSAPTGIEHALITVTGWSLKGVQCLISPLLRGATVPIDNALSLSWRDGELQTHAVRGAQTTKDPSR</sequence>
<comment type="similarity">
    <text evidence="2">Belongs to the phage GPA family.</text>
</comment>
<evidence type="ECO:0000256" key="4">
    <source>
        <dbReference type="ARBA" id="ARBA00022722"/>
    </source>
</evidence>
<evidence type="ECO:0000256" key="5">
    <source>
        <dbReference type="ARBA" id="ARBA00022759"/>
    </source>
</evidence>
<evidence type="ECO:0000313" key="9">
    <source>
        <dbReference type="Proteomes" id="UP000070529"/>
    </source>
</evidence>
<proteinExistence type="inferred from homology"/>
<dbReference type="RefSeq" id="WP_067415654.1">
    <property type="nucleotide sequence ID" value="NZ_LNTY01000034.1"/>
</dbReference>
<dbReference type="OrthoDB" id="5568266at2"/>
<protein>
    <submittedName>
        <fullName evidence="8">Replication protein</fullName>
    </submittedName>
</protein>
<keyword evidence="4" id="KW-0540">Nuclease</keyword>
<dbReference type="InterPro" id="IPR008766">
    <property type="entry name" value="Replication_gene_A-like"/>
</dbReference>
<dbReference type="EMBL" id="LNTY01000034">
    <property type="protein sequence ID" value="KXF81212.1"/>
    <property type="molecule type" value="Genomic_DNA"/>
</dbReference>
<name>A0A135I6Y0_9GAMM</name>
<dbReference type="STRING" id="294935.ATN88_00110"/>
<keyword evidence="6" id="KW-0378">Hydrolase</keyword>
<evidence type="ECO:0000313" key="8">
    <source>
        <dbReference type="EMBL" id="KXF81212.1"/>
    </source>
</evidence>
<dbReference type="GO" id="GO:0004519">
    <property type="term" value="F:endonuclease activity"/>
    <property type="evidence" value="ECO:0007669"/>
    <property type="project" value="UniProtKB-KW"/>
</dbReference>
<evidence type="ECO:0000256" key="2">
    <source>
        <dbReference type="ARBA" id="ARBA00009260"/>
    </source>
</evidence>
<evidence type="ECO:0000256" key="1">
    <source>
        <dbReference type="ARBA" id="ARBA00003293"/>
    </source>
</evidence>
<evidence type="ECO:0000259" key="7">
    <source>
        <dbReference type="Pfam" id="PF05840"/>
    </source>
</evidence>
<keyword evidence="5" id="KW-0255">Endonuclease</keyword>
<accession>A0A135I6Y0</accession>
<dbReference type="Pfam" id="PF05840">
    <property type="entry name" value="Phage_GPA"/>
    <property type="match status" value="1"/>
</dbReference>
<comment type="caution">
    <text evidence="8">The sequence shown here is derived from an EMBL/GenBank/DDBJ whole genome shotgun (WGS) entry which is preliminary data.</text>
</comment>
<feature type="domain" description="Replication gene A protein-like" evidence="7">
    <location>
        <begin position="99"/>
        <end position="410"/>
    </location>
</feature>
<organism evidence="8 9">
    <name type="scientific">Enterovibrio coralii</name>
    <dbReference type="NCBI Taxonomy" id="294935"/>
    <lineage>
        <taxon>Bacteria</taxon>
        <taxon>Pseudomonadati</taxon>
        <taxon>Pseudomonadota</taxon>
        <taxon>Gammaproteobacteria</taxon>
        <taxon>Vibrionales</taxon>
        <taxon>Vibrionaceae</taxon>
        <taxon>Enterovibrio</taxon>
    </lineage>
</organism>
<comment type="function">
    <text evidence="1">Possible endonuclease which induces a single-strand cut and initiates DNA replication.</text>
</comment>
<dbReference type="Proteomes" id="UP000070529">
    <property type="component" value="Unassembled WGS sequence"/>
</dbReference>
<reference evidence="8 9" key="1">
    <citation type="submission" date="2015-11" db="EMBL/GenBank/DDBJ databases">
        <title>Genomic Taxonomy of the Vibrionaceae.</title>
        <authorList>
            <person name="Gomez-Gil B."/>
            <person name="Enciso-Ibarra J."/>
        </authorList>
    </citation>
    <scope>NUCLEOTIDE SEQUENCE [LARGE SCALE GENOMIC DNA]</scope>
    <source>
        <strain evidence="8 9">CAIM 912</strain>
    </source>
</reference>
<evidence type="ECO:0000256" key="6">
    <source>
        <dbReference type="ARBA" id="ARBA00022801"/>
    </source>
</evidence>
<dbReference type="AlphaFoldDB" id="A0A135I6Y0"/>
<gene>
    <name evidence="8" type="ORF">ATN88_00110</name>
</gene>
<keyword evidence="9" id="KW-1185">Reference proteome</keyword>